<dbReference type="OrthoDB" id="239885at2"/>
<keyword evidence="3 5" id="KW-0378">Hydrolase</keyword>
<accession>A0A5C5Y3P5</accession>
<dbReference type="InterPro" id="IPR006710">
    <property type="entry name" value="Glyco_hydro_43"/>
</dbReference>
<dbReference type="Proteomes" id="UP000317238">
    <property type="component" value="Unassembled WGS sequence"/>
</dbReference>
<sequence length="435" mass="48505" precursor="true">MRSLFRLLIPTCVLTGGLMSAMCCVADEPTDPKSAPAFPYGEVPEQKPDMPLSRAMQRVYDGTYAGLDCARNELFTRFKYTPLEGLDYSNGDGTVSRRDATKIIKHDGKFYVWYTKRHTATPPDYDGGANDTIPSRDWDLAEIWYATSTDGFTWQEQGVAIERNEKPSPGWRSVSTPDILVWKGKYYLYYQAYLAMPGSRTSSATNGDDCPVSASVADSPDGPWTPCNKIVVDNGPPGSWDQYVIHDPYPLVRNGQIYLYYKGEMGGDPPVRAQGLAIADHPFGPFRKHPLNPVINSGHETSLFPFKEGLAALVSRHGLEHNTIQYAPDGVNFEVAAITGLMPIAPGAYVPDAFTDTKDGRGITWGLCHFRNIKRDEGKSHSMLARFDCDLSLDVDDIEMKESDIFNDPEINFKFGLSEQQRERIESDAQAELQR</sequence>
<dbReference type="InterPro" id="IPR050727">
    <property type="entry name" value="GH43_arabinanases"/>
</dbReference>
<organism evidence="7 8">
    <name type="scientific">Crateriforma conspicua</name>
    <dbReference type="NCBI Taxonomy" id="2527996"/>
    <lineage>
        <taxon>Bacteria</taxon>
        <taxon>Pseudomonadati</taxon>
        <taxon>Planctomycetota</taxon>
        <taxon>Planctomycetia</taxon>
        <taxon>Planctomycetales</taxon>
        <taxon>Planctomycetaceae</taxon>
        <taxon>Crateriforma</taxon>
    </lineage>
</organism>
<evidence type="ECO:0000256" key="1">
    <source>
        <dbReference type="ARBA" id="ARBA00004834"/>
    </source>
</evidence>
<proteinExistence type="inferred from homology"/>
<dbReference type="Pfam" id="PF04616">
    <property type="entry name" value="Glyco_hydro_43"/>
    <property type="match status" value="1"/>
</dbReference>
<comment type="similarity">
    <text evidence="2 5">Belongs to the glycosyl hydrolase 43 family.</text>
</comment>
<dbReference type="SUPFAM" id="SSF75005">
    <property type="entry name" value="Arabinanase/levansucrase/invertase"/>
    <property type="match status" value="1"/>
</dbReference>
<dbReference type="GO" id="GO:0004553">
    <property type="term" value="F:hydrolase activity, hydrolyzing O-glycosyl compounds"/>
    <property type="evidence" value="ECO:0007669"/>
    <property type="project" value="InterPro"/>
</dbReference>
<evidence type="ECO:0000256" key="3">
    <source>
        <dbReference type="ARBA" id="ARBA00022801"/>
    </source>
</evidence>
<dbReference type="CDD" id="cd08992">
    <property type="entry name" value="GH117"/>
    <property type="match status" value="1"/>
</dbReference>
<evidence type="ECO:0000313" key="8">
    <source>
        <dbReference type="Proteomes" id="UP000317238"/>
    </source>
</evidence>
<evidence type="ECO:0000256" key="4">
    <source>
        <dbReference type="ARBA" id="ARBA00023295"/>
    </source>
</evidence>
<name>A0A5C5Y3P5_9PLAN</name>
<protein>
    <submittedName>
        <fullName evidence="7">Glycosyl hydrolases family 43</fullName>
    </submittedName>
</protein>
<keyword evidence="6" id="KW-0732">Signal</keyword>
<evidence type="ECO:0000313" key="7">
    <source>
        <dbReference type="EMBL" id="TWT69301.1"/>
    </source>
</evidence>
<dbReference type="EMBL" id="SJPL01000001">
    <property type="protein sequence ID" value="TWT69301.1"/>
    <property type="molecule type" value="Genomic_DNA"/>
</dbReference>
<comment type="caution">
    <text evidence="7">The sequence shown here is derived from an EMBL/GenBank/DDBJ whole genome shotgun (WGS) entry which is preliminary data.</text>
</comment>
<dbReference type="GO" id="GO:0005975">
    <property type="term" value="P:carbohydrate metabolic process"/>
    <property type="evidence" value="ECO:0007669"/>
    <property type="project" value="InterPro"/>
</dbReference>
<dbReference type="InterPro" id="IPR023296">
    <property type="entry name" value="Glyco_hydro_beta-prop_sf"/>
</dbReference>
<dbReference type="PANTHER" id="PTHR43301:SF3">
    <property type="entry name" value="ARABINAN ENDO-1,5-ALPHA-L-ARABINOSIDASE A-RELATED"/>
    <property type="match status" value="1"/>
</dbReference>
<dbReference type="PANTHER" id="PTHR43301">
    <property type="entry name" value="ARABINAN ENDO-1,5-ALPHA-L-ARABINOSIDASE"/>
    <property type="match status" value="1"/>
</dbReference>
<feature type="chain" id="PRO_5023048307" evidence="6">
    <location>
        <begin position="27"/>
        <end position="435"/>
    </location>
</feature>
<evidence type="ECO:0000256" key="5">
    <source>
        <dbReference type="RuleBase" id="RU361187"/>
    </source>
</evidence>
<comment type="pathway">
    <text evidence="1">Glycan metabolism; L-arabinan degradation.</text>
</comment>
<gene>
    <name evidence="7" type="ORF">Pan14r_15860</name>
</gene>
<reference evidence="7 8" key="1">
    <citation type="submission" date="2019-02" db="EMBL/GenBank/DDBJ databases">
        <title>Deep-cultivation of Planctomycetes and their phenomic and genomic characterization uncovers novel biology.</title>
        <authorList>
            <person name="Wiegand S."/>
            <person name="Jogler M."/>
            <person name="Boedeker C."/>
            <person name="Pinto D."/>
            <person name="Vollmers J."/>
            <person name="Rivas-Marin E."/>
            <person name="Kohn T."/>
            <person name="Peeters S.H."/>
            <person name="Heuer A."/>
            <person name="Rast P."/>
            <person name="Oberbeckmann S."/>
            <person name="Bunk B."/>
            <person name="Jeske O."/>
            <person name="Meyerdierks A."/>
            <person name="Storesund J.E."/>
            <person name="Kallscheuer N."/>
            <person name="Luecker S."/>
            <person name="Lage O.M."/>
            <person name="Pohl T."/>
            <person name="Merkel B.J."/>
            <person name="Hornburger P."/>
            <person name="Mueller R.-W."/>
            <person name="Bruemmer F."/>
            <person name="Labrenz M."/>
            <person name="Spormann A.M."/>
            <person name="Op Den Camp H."/>
            <person name="Overmann J."/>
            <person name="Amann R."/>
            <person name="Jetten M.S.M."/>
            <person name="Mascher T."/>
            <person name="Medema M.H."/>
            <person name="Devos D.P."/>
            <person name="Kaster A.-K."/>
            <person name="Ovreas L."/>
            <person name="Rohde M."/>
            <person name="Galperin M.Y."/>
            <person name="Jogler C."/>
        </authorList>
    </citation>
    <scope>NUCLEOTIDE SEQUENCE [LARGE SCALE GENOMIC DNA]</scope>
    <source>
        <strain evidence="7 8">Pan14r</strain>
    </source>
</reference>
<keyword evidence="8" id="KW-1185">Reference proteome</keyword>
<keyword evidence="4 5" id="KW-0326">Glycosidase</keyword>
<evidence type="ECO:0000256" key="2">
    <source>
        <dbReference type="ARBA" id="ARBA00009865"/>
    </source>
</evidence>
<dbReference type="AlphaFoldDB" id="A0A5C5Y3P5"/>
<feature type="signal peptide" evidence="6">
    <location>
        <begin position="1"/>
        <end position="26"/>
    </location>
</feature>
<dbReference type="Gene3D" id="2.115.10.20">
    <property type="entry name" value="Glycosyl hydrolase domain, family 43"/>
    <property type="match status" value="1"/>
</dbReference>
<evidence type="ECO:0000256" key="6">
    <source>
        <dbReference type="SAM" id="SignalP"/>
    </source>
</evidence>